<reference evidence="4" key="1">
    <citation type="submission" date="2017-09" db="EMBL/GenBank/DDBJ databases">
        <title>Depth-based differentiation of microbial function through sediment-hosted aquifers and enrichment of novel symbionts in the deep terrestrial subsurface.</title>
        <authorList>
            <person name="Probst A.J."/>
            <person name="Ladd B."/>
            <person name="Jarett J.K."/>
            <person name="Geller-Mcgrath D.E."/>
            <person name="Sieber C.M.K."/>
            <person name="Emerson J.B."/>
            <person name="Anantharaman K."/>
            <person name="Thomas B.C."/>
            <person name="Malmstrom R."/>
            <person name="Stieglmeier M."/>
            <person name="Klingl A."/>
            <person name="Woyke T."/>
            <person name="Ryan C.M."/>
            <person name="Banfield J.F."/>
        </authorList>
    </citation>
    <scope>NUCLEOTIDE SEQUENCE [LARGE SCALE GENOMIC DNA]</scope>
</reference>
<dbReference type="InterPro" id="IPR036165">
    <property type="entry name" value="YefM-like_sf"/>
</dbReference>
<dbReference type="InterPro" id="IPR006442">
    <property type="entry name" value="Antitoxin_Phd/YefM"/>
</dbReference>
<dbReference type="EMBL" id="PFMY01000131">
    <property type="protein sequence ID" value="PIZ27368.1"/>
    <property type="molecule type" value="Genomic_DNA"/>
</dbReference>
<evidence type="ECO:0000313" key="4">
    <source>
        <dbReference type="Proteomes" id="UP000231332"/>
    </source>
</evidence>
<comment type="function">
    <text evidence="2">Antitoxin component of a type II toxin-antitoxin (TA) system.</text>
</comment>
<comment type="caution">
    <text evidence="3">The sequence shown here is derived from an EMBL/GenBank/DDBJ whole genome shotgun (WGS) entry which is preliminary data.</text>
</comment>
<evidence type="ECO:0000256" key="2">
    <source>
        <dbReference type="RuleBase" id="RU362080"/>
    </source>
</evidence>
<evidence type="ECO:0000256" key="1">
    <source>
        <dbReference type="ARBA" id="ARBA00009981"/>
    </source>
</evidence>
<accession>A0A2M7SW19</accession>
<sequence>MLGDFMKNINVNELQNKISQVMREVEVGEVYQVSRYSKPVAYLVPQSEYEAAVSGSGCKSCMADLRKIAKKIEK</sequence>
<comment type="similarity">
    <text evidence="1 2">Belongs to the phD/YefM antitoxin family.</text>
</comment>
<dbReference type="NCBIfam" id="TIGR01552">
    <property type="entry name" value="phd_fam"/>
    <property type="match status" value="1"/>
</dbReference>
<name>A0A2M7SW19_9BACT</name>
<dbReference type="Pfam" id="PF02604">
    <property type="entry name" value="PhdYeFM_antitox"/>
    <property type="match status" value="1"/>
</dbReference>
<gene>
    <name evidence="3" type="ORF">COY45_02780</name>
</gene>
<dbReference type="Proteomes" id="UP000231332">
    <property type="component" value="Unassembled WGS sequence"/>
</dbReference>
<dbReference type="Gene3D" id="3.40.1620.10">
    <property type="entry name" value="YefM-like domain"/>
    <property type="match status" value="1"/>
</dbReference>
<organism evidence="3 4">
    <name type="scientific">Candidatus Berkelbacteria bacterium CG_4_10_14_0_8_um_filter_42_34</name>
    <dbReference type="NCBI Taxonomy" id="1974502"/>
    <lineage>
        <taxon>Bacteria</taxon>
        <taxon>Candidatus Berkelbacteria</taxon>
    </lineage>
</organism>
<protein>
    <recommendedName>
        <fullName evidence="2">Antitoxin</fullName>
    </recommendedName>
</protein>
<evidence type="ECO:0000313" key="3">
    <source>
        <dbReference type="EMBL" id="PIZ27368.1"/>
    </source>
</evidence>
<dbReference type="AlphaFoldDB" id="A0A2M7SW19"/>
<dbReference type="SUPFAM" id="SSF143120">
    <property type="entry name" value="YefM-like"/>
    <property type="match status" value="1"/>
</dbReference>
<proteinExistence type="inferred from homology"/>